<evidence type="ECO:0000313" key="2">
    <source>
        <dbReference type="EMBL" id="ARV76672.1"/>
    </source>
</evidence>
<sequence length="81" mass="8961">MNKRRMKYRYWDRTRTCRAILASSSVVCNEVPPGGVFYGLPKGRGDDSPEGKGLGAESSPDVRRPTEISYAGRKNLPSRSA</sequence>
<organism evidence="2 3">
    <name type="scientific">Pseudomonas phage Phabio</name>
    <dbReference type="NCBI Taxonomy" id="2006668"/>
    <lineage>
        <taxon>Viruses</taxon>
        <taxon>Duplodnaviria</taxon>
        <taxon>Heunggongvirae</taxon>
        <taxon>Uroviricota</taxon>
        <taxon>Caudoviricetes</taxon>
        <taxon>Chimalliviridae</taxon>
        <taxon>Phabiovirus</taxon>
        <taxon>Phabiovirus phabio</taxon>
    </lineage>
</organism>
<feature type="region of interest" description="Disordered" evidence="1">
    <location>
        <begin position="38"/>
        <end position="81"/>
    </location>
</feature>
<evidence type="ECO:0000313" key="3">
    <source>
        <dbReference type="Proteomes" id="UP000225448"/>
    </source>
</evidence>
<dbReference type="EMBL" id="MF042360">
    <property type="protein sequence ID" value="ARV76672.1"/>
    <property type="molecule type" value="Genomic_DNA"/>
</dbReference>
<gene>
    <name evidence="2" type="ORF">PHABIO_41</name>
</gene>
<name>A0A1Y0ST78_9CAUD</name>
<dbReference type="Proteomes" id="UP000225448">
    <property type="component" value="Segment"/>
</dbReference>
<evidence type="ECO:0000256" key="1">
    <source>
        <dbReference type="SAM" id="MobiDB-lite"/>
    </source>
</evidence>
<accession>A0A1Y0ST78</accession>
<protein>
    <submittedName>
        <fullName evidence="2">Uncharacterized protein</fullName>
    </submittedName>
</protein>
<keyword evidence="3" id="KW-1185">Reference proteome</keyword>
<reference evidence="2 3" key="1">
    <citation type="submission" date="2017-05" db="EMBL/GenBank/DDBJ databases">
        <authorList>
            <person name="Song R."/>
            <person name="Chenine A.L."/>
            <person name="Ruprecht R.M."/>
        </authorList>
    </citation>
    <scope>NUCLEOTIDE SEQUENCE [LARGE SCALE GENOMIC DNA]</scope>
</reference>
<proteinExistence type="predicted"/>